<dbReference type="InterPro" id="IPR004360">
    <property type="entry name" value="Glyas_Fos-R_dOase_dom"/>
</dbReference>
<dbReference type="Proteomes" id="UP000076577">
    <property type="component" value="Unassembled WGS sequence"/>
</dbReference>
<dbReference type="AlphaFoldDB" id="A0A161X8Y3"/>
<dbReference type="STRING" id="989403.SAMN05421798_11471"/>
<gene>
    <name evidence="2" type="ORF">PsAD2_04259</name>
</gene>
<reference evidence="2 3" key="1">
    <citation type="journal article" date="2016" name="Front. Microbiol.">
        <title>Comparative Genomic Analysis Reveals a Diverse Repertoire of Genes Involved in Prokaryote-Eukaryote Interactions within the Pseudovibrio Genus.</title>
        <authorList>
            <person name="Romano S."/>
            <person name="Fernandez-Guerra A."/>
            <person name="Reen F.J."/>
            <person name="Glockner F.O."/>
            <person name="Crowley S.P."/>
            <person name="O'Sullivan O."/>
            <person name="Cotter P.D."/>
            <person name="Adams C."/>
            <person name="Dobson A.D."/>
            <person name="O'Gara F."/>
        </authorList>
    </citation>
    <scope>NUCLEOTIDE SEQUENCE [LARGE SCALE GENOMIC DNA]</scope>
    <source>
        <strain evidence="2 3">Ad2</strain>
    </source>
</reference>
<accession>A0A161X8Y3</accession>
<comment type="caution">
    <text evidence="2">The sequence shown here is derived from an EMBL/GenBank/DDBJ whole genome shotgun (WGS) entry which is preliminary data.</text>
</comment>
<keyword evidence="3" id="KW-1185">Reference proteome</keyword>
<dbReference type="PANTHER" id="PTHR33993">
    <property type="entry name" value="GLYOXALASE-RELATED"/>
    <property type="match status" value="1"/>
</dbReference>
<feature type="domain" description="VOC" evidence="1">
    <location>
        <begin position="7"/>
        <end position="116"/>
    </location>
</feature>
<dbReference type="Pfam" id="PF00903">
    <property type="entry name" value="Glyoxalase"/>
    <property type="match status" value="1"/>
</dbReference>
<dbReference type="EMBL" id="LMCB01000139">
    <property type="protein sequence ID" value="KZL06746.1"/>
    <property type="molecule type" value="Genomic_DNA"/>
</dbReference>
<name>A0A161X8Y3_9HYPH</name>
<dbReference type="InterPro" id="IPR037523">
    <property type="entry name" value="VOC_core"/>
</dbReference>
<protein>
    <submittedName>
        <fullName evidence="2">Glyoxalase-like domain protein</fullName>
    </submittedName>
</protein>
<dbReference type="PANTHER" id="PTHR33993:SF1">
    <property type="entry name" value="GLYOXALASE FAMILY PROTEIN"/>
    <property type="match status" value="1"/>
</dbReference>
<organism evidence="2 3">
    <name type="scientific">Pseudovibrio axinellae</name>
    <dbReference type="NCBI Taxonomy" id="989403"/>
    <lineage>
        <taxon>Bacteria</taxon>
        <taxon>Pseudomonadati</taxon>
        <taxon>Pseudomonadota</taxon>
        <taxon>Alphaproteobacteria</taxon>
        <taxon>Hyphomicrobiales</taxon>
        <taxon>Stappiaceae</taxon>
        <taxon>Pseudovibrio</taxon>
    </lineage>
</organism>
<dbReference type="OrthoDB" id="9792323at2"/>
<evidence type="ECO:0000313" key="2">
    <source>
        <dbReference type="EMBL" id="KZL06746.1"/>
    </source>
</evidence>
<dbReference type="InterPro" id="IPR029068">
    <property type="entry name" value="Glyas_Bleomycin-R_OHBP_Dase"/>
</dbReference>
<proteinExistence type="predicted"/>
<dbReference type="PATRIC" id="fig|989403.3.peg.4654"/>
<dbReference type="SUPFAM" id="SSF54593">
    <property type="entry name" value="Glyoxalase/Bleomycin resistance protein/Dihydroxybiphenyl dioxygenase"/>
    <property type="match status" value="1"/>
</dbReference>
<dbReference type="InterPro" id="IPR052164">
    <property type="entry name" value="Anthracycline_SecMetBiosynth"/>
</dbReference>
<dbReference type="Gene3D" id="3.10.180.10">
    <property type="entry name" value="2,3-Dihydroxybiphenyl 1,2-Dioxygenase, domain 1"/>
    <property type="match status" value="1"/>
</dbReference>
<evidence type="ECO:0000259" key="1">
    <source>
        <dbReference type="PROSITE" id="PS51819"/>
    </source>
</evidence>
<dbReference type="CDD" id="cd07247">
    <property type="entry name" value="SgaA_N_like"/>
    <property type="match status" value="1"/>
</dbReference>
<dbReference type="PROSITE" id="PS51819">
    <property type="entry name" value="VOC"/>
    <property type="match status" value="1"/>
</dbReference>
<evidence type="ECO:0000313" key="3">
    <source>
        <dbReference type="Proteomes" id="UP000076577"/>
    </source>
</evidence>
<dbReference type="RefSeq" id="WP_068010432.1">
    <property type="nucleotide sequence ID" value="NZ_FOFM01000014.1"/>
</dbReference>
<sequence>MAHKDKTINYIEFPLNDPASTKQFYETIFGWTFQEWGPKYLSFSGAGIDGGFNGEDGTPVTSPGTLVVLFSNDLAAALTQVKAAGARITREIYSFPGGRRFHFCDPNGNELAIWAEATP</sequence>